<keyword evidence="3" id="KW-1185">Reference proteome</keyword>
<dbReference type="EMBL" id="BAAACG010000010">
    <property type="protein sequence ID" value="GAA0741973.1"/>
    <property type="molecule type" value="Genomic_DNA"/>
</dbReference>
<dbReference type="Proteomes" id="UP001501510">
    <property type="component" value="Unassembled WGS sequence"/>
</dbReference>
<organism evidence="2 3">
    <name type="scientific">Clostridium oceanicum</name>
    <dbReference type="NCBI Taxonomy" id="1543"/>
    <lineage>
        <taxon>Bacteria</taxon>
        <taxon>Bacillati</taxon>
        <taxon>Bacillota</taxon>
        <taxon>Clostridia</taxon>
        <taxon>Eubacteriales</taxon>
        <taxon>Clostridiaceae</taxon>
        <taxon>Clostridium</taxon>
    </lineage>
</organism>
<evidence type="ECO:0000313" key="2">
    <source>
        <dbReference type="EMBL" id="GAA0741973.1"/>
    </source>
</evidence>
<dbReference type="PANTHER" id="PTHR48094">
    <property type="entry name" value="PROTEIN/NUCLEIC ACID DEGLYCASE DJ-1-RELATED"/>
    <property type="match status" value="1"/>
</dbReference>
<comment type="caution">
    <text evidence="2">The sequence shown here is derived from an EMBL/GenBank/DDBJ whole genome shotgun (WGS) entry which is preliminary data.</text>
</comment>
<dbReference type="RefSeq" id="WP_343761860.1">
    <property type="nucleotide sequence ID" value="NZ_BAAACG010000010.1"/>
</dbReference>
<reference evidence="3" key="1">
    <citation type="journal article" date="2019" name="Int. J. Syst. Evol. Microbiol.">
        <title>The Global Catalogue of Microorganisms (GCM) 10K type strain sequencing project: providing services to taxonomists for standard genome sequencing and annotation.</title>
        <authorList>
            <consortium name="The Broad Institute Genomics Platform"/>
            <consortium name="The Broad Institute Genome Sequencing Center for Infectious Disease"/>
            <person name="Wu L."/>
            <person name="Ma J."/>
        </authorList>
    </citation>
    <scope>NUCLEOTIDE SEQUENCE [LARGE SCALE GENOMIC DNA]</scope>
    <source>
        <strain evidence="3">JCM 1407</strain>
    </source>
</reference>
<dbReference type="InterPro" id="IPR029062">
    <property type="entry name" value="Class_I_gatase-like"/>
</dbReference>
<dbReference type="Gene3D" id="3.40.50.880">
    <property type="match status" value="1"/>
</dbReference>
<gene>
    <name evidence="2" type="ORF">GCM10008906_23900</name>
</gene>
<dbReference type="SUPFAM" id="SSF52317">
    <property type="entry name" value="Class I glutamine amidotransferase-like"/>
    <property type="match status" value="1"/>
</dbReference>
<dbReference type="PANTHER" id="PTHR48094:SF5">
    <property type="entry name" value="PROTEIN DJ-1 HOMOLOG"/>
    <property type="match status" value="1"/>
</dbReference>
<feature type="domain" description="DJ-1/PfpI" evidence="1">
    <location>
        <begin position="2"/>
        <end position="177"/>
    </location>
</feature>
<protein>
    <submittedName>
        <fullName evidence="2">DJ-1/PfpI family protein</fullName>
    </submittedName>
</protein>
<name>A0ABP3USX1_9CLOT</name>
<dbReference type="InterPro" id="IPR002818">
    <property type="entry name" value="DJ-1/PfpI"/>
</dbReference>
<accession>A0ABP3USX1</accession>
<proteinExistence type="predicted"/>
<sequence>MKKVCLLLANGFEAVEASVFTDVIGWNNLEGDGSTKLVTVGLRDTLKCTWNFTVTPELNIKDLNVDDFEALAIPGGFEEANFYTDAYSEDFLRVIREFDKQGKIIASICVGSLPIGKSGVLKGRDGTSYSLNDGKRQKELASFGVNVIPHKEIVIDRNIITSYNPSTAFNVAFTLLELLTSKENTNKVKRLMGFIK</sequence>
<dbReference type="InterPro" id="IPR050325">
    <property type="entry name" value="Prot/Nucl_acid_deglycase"/>
</dbReference>
<evidence type="ECO:0000313" key="3">
    <source>
        <dbReference type="Proteomes" id="UP001501510"/>
    </source>
</evidence>
<dbReference type="CDD" id="cd03135">
    <property type="entry name" value="GATase1_DJ-1"/>
    <property type="match status" value="1"/>
</dbReference>
<dbReference type="Pfam" id="PF01965">
    <property type="entry name" value="DJ-1_PfpI"/>
    <property type="match status" value="1"/>
</dbReference>
<evidence type="ECO:0000259" key="1">
    <source>
        <dbReference type="Pfam" id="PF01965"/>
    </source>
</evidence>